<feature type="compositionally biased region" description="Pro residues" evidence="1">
    <location>
        <begin position="93"/>
        <end position="119"/>
    </location>
</feature>
<keyword evidence="4" id="KW-1185">Reference proteome</keyword>
<sequence>MYDDPTQPHFIPLPSPPFLPLTPPRPPRQPFAPWAWYRKQSKKVQGGIGCFTIFVVLMLCLSCASASAHMFSGNFLASQPSPAVKTQDTPMNPFSPTPMPTPKPSPTPTPIQPPTPSPAPATGVNRNPWGYDFNPGNVITNPPAGFCGYFNCISSFSSGKGYVVECKDGQYSKSGGRSSACSRDGGVSRTLYSH</sequence>
<dbReference type="AlphaFoldDB" id="D6TNX6"/>
<dbReference type="EMBL" id="ADVG01000002">
    <property type="protein sequence ID" value="EFH85512.1"/>
    <property type="molecule type" value="Genomic_DNA"/>
</dbReference>
<dbReference type="STRING" id="485913.Krac_6734"/>
<feature type="compositionally biased region" description="Polar residues" evidence="1">
    <location>
        <begin position="79"/>
        <end position="88"/>
    </location>
</feature>
<comment type="caution">
    <text evidence="3">The sequence shown here is derived from an EMBL/GenBank/DDBJ whole genome shotgun (WGS) entry which is preliminary data.</text>
</comment>
<name>D6TNX6_KTERA</name>
<feature type="region of interest" description="Disordered" evidence="1">
    <location>
        <begin position="79"/>
        <end position="127"/>
    </location>
</feature>
<dbReference type="InParanoid" id="D6TNX6"/>
<dbReference type="Proteomes" id="UP000004508">
    <property type="component" value="Unassembled WGS sequence"/>
</dbReference>
<evidence type="ECO:0000313" key="3">
    <source>
        <dbReference type="EMBL" id="EFH85512.1"/>
    </source>
</evidence>
<feature type="transmembrane region" description="Helical" evidence="2">
    <location>
        <begin position="48"/>
        <end position="71"/>
    </location>
</feature>
<gene>
    <name evidence="3" type="ORF">Krac_6734</name>
</gene>
<dbReference type="OrthoDB" id="166944at2"/>
<accession>D6TNX6</accession>
<dbReference type="RefSeq" id="WP_007909082.1">
    <property type="nucleotide sequence ID" value="NZ_ADVG01000002.1"/>
</dbReference>
<keyword evidence="2" id="KW-1133">Transmembrane helix</keyword>
<protein>
    <submittedName>
        <fullName evidence="3">Uncharacterized protein</fullName>
    </submittedName>
</protein>
<organism evidence="3 4">
    <name type="scientific">Ktedonobacter racemifer DSM 44963</name>
    <dbReference type="NCBI Taxonomy" id="485913"/>
    <lineage>
        <taxon>Bacteria</taxon>
        <taxon>Bacillati</taxon>
        <taxon>Chloroflexota</taxon>
        <taxon>Ktedonobacteria</taxon>
        <taxon>Ktedonobacterales</taxon>
        <taxon>Ktedonobacteraceae</taxon>
        <taxon>Ktedonobacter</taxon>
    </lineage>
</organism>
<evidence type="ECO:0000256" key="1">
    <source>
        <dbReference type="SAM" id="MobiDB-lite"/>
    </source>
</evidence>
<keyword evidence="2" id="KW-0812">Transmembrane</keyword>
<dbReference type="eggNOG" id="ENOG5034415">
    <property type="taxonomic scope" value="Bacteria"/>
</dbReference>
<evidence type="ECO:0000313" key="4">
    <source>
        <dbReference type="Proteomes" id="UP000004508"/>
    </source>
</evidence>
<keyword evidence="2" id="KW-0472">Membrane</keyword>
<evidence type="ECO:0000256" key="2">
    <source>
        <dbReference type="SAM" id="Phobius"/>
    </source>
</evidence>
<feature type="region of interest" description="Disordered" evidence="1">
    <location>
        <begin position="173"/>
        <end position="194"/>
    </location>
</feature>
<reference evidence="3 4" key="1">
    <citation type="journal article" date="2011" name="Stand. Genomic Sci.">
        <title>Non-contiguous finished genome sequence and contextual data of the filamentous soil bacterium Ktedonobacter racemifer type strain (SOSP1-21).</title>
        <authorList>
            <person name="Chang Y.J."/>
            <person name="Land M."/>
            <person name="Hauser L."/>
            <person name="Chertkov O."/>
            <person name="Del Rio T.G."/>
            <person name="Nolan M."/>
            <person name="Copeland A."/>
            <person name="Tice H."/>
            <person name="Cheng J.F."/>
            <person name="Lucas S."/>
            <person name="Han C."/>
            <person name="Goodwin L."/>
            <person name="Pitluck S."/>
            <person name="Ivanova N."/>
            <person name="Ovchinikova G."/>
            <person name="Pati A."/>
            <person name="Chen A."/>
            <person name="Palaniappan K."/>
            <person name="Mavromatis K."/>
            <person name="Liolios K."/>
            <person name="Brettin T."/>
            <person name="Fiebig A."/>
            <person name="Rohde M."/>
            <person name="Abt B."/>
            <person name="Goker M."/>
            <person name="Detter J.C."/>
            <person name="Woyke T."/>
            <person name="Bristow J."/>
            <person name="Eisen J.A."/>
            <person name="Markowitz V."/>
            <person name="Hugenholtz P."/>
            <person name="Kyrpides N.C."/>
            <person name="Klenk H.P."/>
            <person name="Lapidus A."/>
        </authorList>
    </citation>
    <scope>NUCLEOTIDE SEQUENCE [LARGE SCALE GENOMIC DNA]</scope>
    <source>
        <strain evidence="4">DSM 44963</strain>
    </source>
</reference>
<proteinExistence type="predicted"/>